<dbReference type="GO" id="GO:0005737">
    <property type="term" value="C:cytoplasm"/>
    <property type="evidence" value="ECO:0007669"/>
    <property type="project" value="TreeGrafter"/>
</dbReference>
<dbReference type="EC" id="3.1.3.3" evidence="3"/>
<evidence type="ECO:0000256" key="3">
    <source>
        <dbReference type="ARBA" id="ARBA00012640"/>
    </source>
</evidence>
<evidence type="ECO:0000256" key="2">
    <source>
        <dbReference type="ARBA" id="ARBA00005135"/>
    </source>
</evidence>
<evidence type="ECO:0000256" key="6">
    <source>
        <dbReference type="ARBA" id="ARBA00022801"/>
    </source>
</evidence>
<dbReference type="PANTHER" id="PTHR43344">
    <property type="entry name" value="PHOSPHOSERINE PHOSPHATASE"/>
    <property type="match status" value="1"/>
</dbReference>
<dbReference type="InterPro" id="IPR050582">
    <property type="entry name" value="HAD-like_SerB"/>
</dbReference>
<dbReference type="GO" id="GO:0036424">
    <property type="term" value="F:L-phosphoserine phosphatase activity"/>
    <property type="evidence" value="ECO:0007669"/>
    <property type="project" value="TreeGrafter"/>
</dbReference>
<proteinExistence type="predicted"/>
<comment type="catalytic activity">
    <reaction evidence="9">
        <text>O-phospho-L-serine + H2O = L-serine + phosphate</text>
        <dbReference type="Rhea" id="RHEA:21208"/>
        <dbReference type="ChEBI" id="CHEBI:15377"/>
        <dbReference type="ChEBI" id="CHEBI:33384"/>
        <dbReference type="ChEBI" id="CHEBI:43474"/>
        <dbReference type="ChEBI" id="CHEBI:57524"/>
        <dbReference type="EC" id="3.1.3.3"/>
    </reaction>
</comment>
<dbReference type="SUPFAM" id="SSF56784">
    <property type="entry name" value="HAD-like"/>
    <property type="match status" value="1"/>
</dbReference>
<evidence type="ECO:0000313" key="11">
    <source>
        <dbReference type="EMBL" id="QDU00196.1"/>
    </source>
</evidence>
<dbReference type="InterPro" id="IPR023214">
    <property type="entry name" value="HAD_sf"/>
</dbReference>
<evidence type="ECO:0000256" key="4">
    <source>
        <dbReference type="ARBA" id="ARBA00022605"/>
    </source>
</evidence>
<dbReference type="CDD" id="cd01427">
    <property type="entry name" value="HAD_like"/>
    <property type="match status" value="1"/>
</dbReference>
<dbReference type="InterPro" id="IPR036412">
    <property type="entry name" value="HAD-like_sf"/>
</dbReference>
<dbReference type="GO" id="GO:0000287">
    <property type="term" value="F:magnesium ion binding"/>
    <property type="evidence" value="ECO:0007669"/>
    <property type="project" value="TreeGrafter"/>
</dbReference>
<evidence type="ECO:0000256" key="9">
    <source>
        <dbReference type="ARBA" id="ARBA00048138"/>
    </source>
</evidence>
<dbReference type="Pfam" id="PF12710">
    <property type="entry name" value="HAD"/>
    <property type="match status" value="1"/>
</dbReference>
<dbReference type="GO" id="GO:0006564">
    <property type="term" value="P:L-serine biosynthetic process"/>
    <property type="evidence" value="ECO:0007669"/>
    <property type="project" value="UniProtKB-KW"/>
</dbReference>
<keyword evidence="6 11" id="KW-0378">Hydrolase</keyword>
<evidence type="ECO:0000313" key="12">
    <source>
        <dbReference type="Proteomes" id="UP000318704"/>
    </source>
</evidence>
<gene>
    <name evidence="11" type="ORF">V144x_57090</name>
</gene>
<dbReference type="Proteomes" id="UP000318704">
    <property type="component" value="Chromosome"/>
</dbReference>
<evidence type="ECO:0000256" key="5">
    <source>
        <dbReference type="ARBA" id="ARBA00022723"/>
    </source>
</evidence>
<dbReference type="RefSeq" id="WP_144990341.1">
    <property type="nucleotide sequence ID" value="NZ_CP037920.1"/>
</dbReference>
<keyword evidence="8" id="KW-0718">Serine biosynthesis</keyword>
<comment type="catalytic activity">
    <reaction evidence="10">
        <text>O-phospho-D-serine + H2O = D-serine + phosphate</text>
        <dbReference type="Rhea" id="RHEA:24873"/>
        <dbReference type="ChEBI" id="CHEBI:15377"/>
        <dbReference type="ChEBI" id="CHEBI:35247"/>
        <dbReference type="ChEBI" id="CHEBI:43474"/>
        <dbReference type="ChEBI" id="CHEBI:58680"/>
        <dbReference type="EC" id="3.1.3.3"/>
    </reaction>
</comment>
<keyword evidence="5" id="KW-0479">Metal-binding</keyword>
<dbReference type="PANTHER" id="PTHR43344:SF2">
    <property type="entry name" value="PHOSPHOSERINE PHOSPHATASE"/>
    <property type="match status" value="1"/>
</dbReference>
<keyword evidence="7" id="KW-0460">Magnesium</keyword>
<dbReference type="AlphaFoldDB" id="A0A517W4L4"/>
<dbReference type="KEGG" id="gaw:V144x_57090"/>
<evidence type="ECO:0000256" key="10">
    <source>
        <dbReference type="ARBA" id="ARBA00048523"/>
    </source>
</evidence>
<dbReference type="Gene3D" id="3.40.50.1000">
    <property type="entry name" value="HAD superfamily/HAD-like"/>
    <property type="match status" value="1"/>
</dbReference>
<comment type="cofactor">
    <cofactor evidence="1">
        <name>Mg(2+)</name>
        <dbReference type="ChEBI" id="CHEBI:18420"/>
    </cofactor>
</comment>
<keyword evidence="4" id="KW-0028">Amino-acid biosynthesis</keyword>
<comment type="pathway">
    <text evidence="2">Amino-acid biosynthesis; L-serine biosynthesis; L-serine from 3-phospho-D-glycerate: step 3/3.</text>
</comment>
<reference evidence="11 12" key="1">
    <citation type="submission" date="2019-03" db="EMBL/GenBank/DDBJ databases">
        <title>Deep-cultivation of Planctomycetes and their phenomic and genomic characterization uncovers novel biology.</title>
        <authorList>
            <person name="Wiegand S."/>
            <person name="Jogler M."/>
            <person name="Boedeker C."/>
            <person name="Pinto D."/>
            <person name="Vollmers J."/>
            <person name="Rivas-Marin E."/>
            <person name="Kohn T."/>
            <person name="Peeters S.H."/>
            <person name="Heuer A."/>
            <person name="Rast P."/>
            <person name="Oberbeckmann S."/>
            <person name="Bunk B."/>
            <person name="Jeske O."/>
            <person name="Meyerdierks A."/>
            <person name="Storesund J.E."/>
            <person name="Kallscheuer N."/>
            <person name="Luecker S."/>
            <person name="Lage O.M."/>
            <person name="Pohl T."/>
            <person name="Merkel B.J."/>
            <person name="Hornburger P."/>
            <person name="Mueller R.-W."/>
            <person name="Bruemmer F."/>
            <person name="Labrenz M."/>
            <person name="Spormann A.M."/>
            <person name="Op den Camp H."/>
            <person name="Overmann J."/>
            <person name="Amann R."/>
            <person name="Jetten M.S.M."/>
            <person name="Mascher T."/>
            <person name="Medema M.H."/>
            <person name="Devos D.P."/>
            <person name="Kaster A.-K."/>
            <person name="Ovreas L."/>
            <person name="Rohde M."/>
            <person name="Galperin M.Y."/>
            <person name="Jogler C."/>
        </authorList>
    </citation>
    <scope>NUCLEOTIDE SEQUENCE [LARGE SCALE GENOMIC DNA]</scope>
    <source>
        <strain evidence="11 12">V144</strain>
    </source>
</reference>
<evidence type="ECO:0000256" key="7">
    <source>
        <dbReference type="ARBA" id="ARBA00022842"/>
    </source>
</evidence>
<dbReference type="EMBL" id="CP037920">
    <property type="protein sequence ID" value="QDU00196.1"/>
    <property type="molecule type" value="Genomic_DNA"/>
</dbReference>
<protein>
    <recommendedName>
        <fullName evidence="3">phosphoserine phosphatase</fullName>
        <ecNumber evidence="3">3.1.3.3</ecNumber>
    </recommendedName>
</protein>
<evidence type="ECO:0000256" key="1">
    <source>
        <dbReference type="ARBA" id="ARBA00001946"/>
    </source>
</evidence>
<organism evidence="11 12">
    <name type="scientific">Gimesia aquarii</name>
    <dbReference type="NCBI Taxonomy" id="2527964"/>
    <lineage>
        <taxon>Bacteria</taxon>
        <taxon>Pseudomonadati</taxon>
        <taxon>Planctomycetota</taxon>
        <taxon>Planctomycetia</taxon>
        <taxon>Planctomycetales</taxon>
        <taxon>Planctomycetaceae</taxon>
        <taxon>Gimesia</taxon>
    </lineage>
</organism>
<sequence length="327" mass="37252">MNRLGILIFVLIVILSSVVRANDPLPSWNTGPTKTSIINFVKRATTKGNPEYVSPPQRVATFDNDGTLWSEKPVYFQLQFAIDRIKALAAKHPEWKTEQPFKTILEEERKALTSLSAKDMMILLMTTHAGTTTKEFKKTVRAWLETARHPRFNRPYTELVFQPMLELLAYLRANGFKTYIVSGGGIEFLRVFAEDVYGIPPEQVIGSSIKTKFEIRKGKPVIVRLPEIDFIDDKAGKPVAINKFIGRHPVAAFGNSDGDLQMLQWTTAGHGARFALLVHHTDAKREWAYDRQSRVGHLNVALDEAKLRGWTVVDMKRDWKTIYPFQR</sequence>
<evidence type="ECO:0000256" key="8">
    <source>
        <dbReference type="ARBA" id="ARBA00023299"/>
    </source>
</evidence>
<accession>A0A517W4L4</accession>
<name>A0A517W4L4_9PLAN</name>